<dbReference type="STRING" id="525904.Tter_0653"/>
<dbReference type="InterPro" id="IPR003439">
    <property type="entry name" value="ABC_transporter-like_ATP-bd"/>
</dbReference>
<dbReference type="InterPro" id="IPR017871">
    <property type="entry name" value="ABC_transporter-like_CS"/>
</dbReference>
<evidence type="ECO:0000256" key="1">
    <source>
        <dbReference type="ARBA" id="ARBA00022741"/>
    </source>
</evidence>
<protein>
    <submittedName>
        <fullName evidence="4">ABC transporter related protein</fullName>
    </submittedName>
</protein>
<dbReference type="InterPro" id="IPR003593">
    <property type="entry name" value="AAA+_ATPase"/>
</dbReference>
<name>D1CF64_THET1</name>
<dbReference type="InterPro" id="IPR027417">
    <property type="entry name" value="P-loop_NTPase"/>
</dbReference>
<dbReference type="Pfam" id="PF00005">
    <property type="entry name" value="ABC_tran"/>
    <property type="match status" value="2"/>
</dbReference>
<evidence type="ECO:0000313" key="4">
    <source>
        <dbReference type="EMBL" id="ACZ41570.1"/>
    </source>
</evidence>
<keyword evidence="2" id="KW-0067">ATP-binding</keyword>
<dbReference type="SUPFAM" id="SSF52540">
    <property type="entry name" value="P-loop containing nucleoside triphosphate hydrolases"/>
    <property type="match status" value="2"/>
</dbReference>
<accession>D1CF64</accession>
<dbReference type="OrthoDB" id="9789994at2"/>
<organism evidence="4 5">
    <name type="scientific">Thermobaculum terrenum (strain ATCC BAA-798 / CCMEE 7001 / YNP1)</name>
    <dbReference type="NCBI Taxonomy" id="525904"/>
    <lineage>
        <taxon>Bacteria</taxon>
        <taxon>Bacillati</taxon>
        <taxon>Chloroflexota</taxon>
        <taxon>Chloroflexia</taxon>
        <taxon>Candidatus Thermobaculales</taxon>
        <taxon>Candidatus Thermobaculaceae</taxon>
        <taxon>Thermobaculum</taxon>
    </lineage>
</organism>
<proteinExistence type="predicted"/>
<dbReference type="SMART" id="SM00382">
    <property type="entry name" value="AAA"/>
    <property type="match status" value="2"/>
</dbReference>
<dbReference type="KEGG" id="ttr:Tter_0653"/>
<evidence type="ECO:0000313" key="5">
    <source>
        <dbReference type="Proteomes" id="UP000000323"/>
    </source>
</evidence>
<dbReference type="GO" id="GO:0016887">
    <property type="term" value="F:ATP hydrolysis activity"/>
    <property type="evidence" value="ECO:0007669"/>
    <property type="project" value="InterPro"/>
</dbReference>
<dbReference type="AlphaFoldDB" id="D1CF64"/>
<evidence type="ECO:0000259" key="3">
    <source>
        <dbReference type="PROSITE" id="PS50893"/>
    </source>
</evidence>
<sequence>MNALVELKGICASLQGERVLHYISWTIERGQQWLLVGPNGSGKSTLMRVLGAELWPEPRVGTRTYNFTGTPSRSPIDAKRHIAIVSPELQTKFKNLEYSLTGWQVVLSAFSDTFLLYSPLNTDQISLASCWVDRLAIRNLMDVPIQEMSYGELRKVLIARAVVRQPALLLLDEVCSGLDPAARRDILNMLDQIALSGVSIVISSHRDEDVFPSITHVIRLQDGRVVWQGRISEYYHLLQEVETENEQTNVWRESLHIHNEQLTTEGPSLIEIQGADVYLNNRQVLKSINWMLHPGQHWIIRGGNGAGKSTFLRLILGDYRPALGGTISRFGLDRLGLWEIKKYIGYYSPEMQEIFRRDLIVEEVIASGFEASFEPQRPFSQEQMLRVREVMRFMEIGELTGKPLGRMSHGQLRKVLLARAFVNSPKILLLDEPFDGLDFRSRSNVSKILGYIARNGTSLVLTSHYNEDIPVFITHQMLMSDGRIVEQGALVAND</sequence>
<feature type="domain" description="ABC transporter" evidence="3">
    <location>
        <begin position="5"/>
        <end position="247"/>
    </location>
</feature>
<dbReference type="HOGENOM" id="CLU_000604_45_2_0"/>
<gene>
    <name evidence="4" type="ordered locus">Tter_0653</name>
</gene>
<dbReference type="PANTHER" id="PTHR43158">
    <property type="entry name" value="SKFA PEPTIDE EXPORT ATP-BINDING PROTEIN SKFE"/>
    <property type="match status" value="1"/>
</dbReference>
<dbReference type="PANTHER" id="PTHR43158:SF2">
    <property type="entry name" value="SKFA PEPTIDE EXPORT ATP-BINDING PROTEIN SKFE"/>
    <property type="match status" value="1"/>
</dbReference>
<dbReference type="eggNOG" id="COG1119">
    <property type="taxonomic scope" value="Bacteria"/>
</dbReference>
<feature type="domain" description="ABC transporter" evidence="3">
    <location>
        <begin position="270"/>
        <end position="493"/>
    </location>
</feature>
<evidence type="ECO:0000256" key="2">
    <source>
        <dbReference type="ARBA" id="ARBA00022840"/>
    </source>
</evidence>
<dbReference type="PROSITE" id="PS00211">
    <property type="entry name" value="ABC_TRANSPORTER_1"/>
    <property type="match status" value="2"/>
</dbReference>
<keyword evidence="5" id="KW-1185">Reference proteome</keyword>
<dbReference type="GO" id="GO:0005524">
    <property type="term" value="F:ATP binding"/>
    <property type="evidence" value="ECO:0007669"/>
    <property type="project" value="UniProtKB-KW"/>
</dbReference>
<reference evidence="5" key="1">
    <citation type="journal article" date="2010" name="Stand. Genomic Sci.">
        <title>Complete genome sequence of 'Thermobaculum terrenum' type strain (YNP1).</title>
        <authorList>
            <person name="Kiss H."/>
            <person name="Cleland D."/>
            <person name="Lapidus A."/>
            <person name="Lucas S."/>
            <person name="Glavina Del Rio T."/>
            <person name="Nolan M."/>
            <person name="Tice H."/>
            <person name="Han C."/>
            <person name="Goodwin L."/>
            <person name="Pitluck S."/>
            <person name="Liolios K."/>
            <person name="Ivanova N."/>
            <person name="Mavromatis K."/>
            <person name="Ovchinnikova G."/>
            <person name="Pati A."/>
            <person name="Chen A."/>
            <person name="Palaniappan K."/>
            <person name="Land M."/>
            <person name="Hauser L."/>
            <person name="Chang Y."/>
            <person name="Jeffries C."/>
            <person name="Lu M."/>
            <person name="Brettin T."/>
            <person name="Detter J."/>
            <person name="Goker M."/>
            <person name="Tindall B."/>
            <person name="Beck B."/>
            <person name="McDermott T."/>
            <person name="Woyke T."/>
            <person name="Bristow J."/>
            <person name="Eisen J."/>
            <person name="Markowitz V."/>
            <person name="Hugenholtz P."/>
            <person name="Kyrpides N."/>
            <person name="Klenk H."/>
            <person name="Cheng J."/>
        </authorList>
    </citation>
    <scope>NUCLEOTIDE SEQUENCE [LARGE SCALE GENOMIC DNA]</scope>
    <source>
        <strain evidence="5">ATCC BAA-798 / YNP1</strain>
    </source>
</reference>
<dbReference type="Proteomes" id="UP000000323">
    <property type="component" value="Chromosome 1"/>
</dbReference>
<keyword evidence="1" id="KW-0547">Nucleotide-binding</keyword>
<dbReference type="Gene3D" id="3.40.50.300">
    <property type="entry name" value="P-loop containing nucleotide triphosphate hydrolases"/>
    <property type="match status" value="2"/>
</dbReference>
<dbReference type="RefSeq" id="WP_012874605.1">
    <property type="nucleotide sequence ID" value="NC_013525.1"/>
</dbReference>
<dbReference type="EMBL" id="CP001825">
    <property type="protein sequence ID" value="ACZ41570.1"/>
    <property type="molecule type" value="Genomic_DNA"/>
</dbReference>
<dbReference type="PROSITE" id="PS50893">
    <property type="entry name" value="ABC_TRANSPORTER_2"/>
    <property type="match status" value="2"/>
</dbReference>